<protein>
    <submittedName>
        <fullName evidence="4">Flavodoxin family protein</fullName>
    </submittedName>
</protein>
<dbReference type="EMBL" id="JAWONS010000329">
    <property type="protein sequence ID" value="MDW2800792.1"/>
    <property type="molecule type" value="Genomic_DNA"/>
</dbReference>
<comment type="caution">
    <text evidence="4">The sequence shown here is derived from an EMBL/GenBank/DDBJ whole genome shotgun (WGS) entry which is preliminary data.</text>
</comment>
<reference evidence="4 5" key="1">
    <citation type="submission" date="2023-10" db="EMBL/GenBank/DDBJ databases">
        <title>A novel Glycoside Hydrolase 43-Like Enzyme from Clostrdium boliviensis is an Endo-xylanase, and a Candidate for Xylooligosaccharides Production from Different Xylan Substrates.</title>
        <authorList>
            <person name="Alvarez M.T."/>
            <person name="Rocabado-Villegas L.R."/>
            <person name="Salas-Veizaga D.M."/>
            <person name="Linares-Pasten J.A."/>
            <person name="Gudmundsdottir E.E."/>
            <person name="Hreggvidsson G.O."/>
            <person name="Adlercreutz P."/>
            <person name="Nordberg Karlsson E."/>
        </authorList>
    </citation>
    <scope>NUCLEOTIDE SEQUENCE [LARGE SCALE GENOMIC DNA]</scope>
    <source>
        <strain evidence="4 5">E-1</strain>
    </source>
</reference>
<keyword evidence="5" id="KW-1185">Reference proteome</keyword>
<feature type="domain" description="NADPH-dependent FMN reductase-like" evidence="3">
    <location>
        <begin position="3"/>
        <end position="147"/>
    </location>
</feature>
<dbReference type="PANTHER" id="PTHR43278:SF2">
    <property type="entry name" value="IRON-SULFUR FLAVOPROTEIN"/>
    <property type="match status" value="1"/>
</dbReference>
<dbReference type="InterPro" id="IPR005025">
    <property type="entry name" value="FMN_Rdtase-like_dom"/>
</dbReference>
<dbReference type="RefSeq" id="WP_318066953.1">
    <property type="nucleotide sequence ID" value="NZ_JAWONS010000329.1"/>
</dbReference>
<evidence type="ECO:0000313" key="5">
    <source>
        <dbReference type="Proteomes" id="UP001276854"/>
    </source>
</evidence>
<accession>A0ABU4GT31</accession>
<dbReference type="PANTHER" id="PTHR43278">
    <property type="entry name" value="NAD(P)H-DEPENDENT FMN-CONTAINING OXIDOREDUCTASE YWQN-RELATED"/>
    <property type="match status" value="1"/>
</dbReference>
<organism evidence="4 5">
    <name type="scientific">Clostridium boliviensis</name>
    <dbReference type="NCBI Taxonomy" id="318465"/>
    <lineage>
        <taxon>Bacteria</taxon>
        <taxon>Bacillati</taxon>
        <taxon>Bacillota</taxon>
        <taxon>Clostridia</taxon>
        <taxon>Eubacteriales</taxon>
        <taxon>Clostridiaceae</taxon>
        <taxon>Clostridium</taxon>
    </lineage>
</organism>
<proteinExistence type="predicted"/>
<gene>
    <name evidence="4" type="ORF">RZO55_24785</name>
</gene>
<dbReference type="InterPro" id="IPR051796">
    <property type="entry name" value="ISF_SsuE-like"/>
</dbReference>
<evidence type="ECO:0000256" key="1">
    <source>
        <dbReference type="ARBA" id="ARBA00022630"/>
    </source>
</evidence>
<dbReference type="Gene3D" id="3.40.50.360">
    <property type="match status" value="1"/>
</dbReference>
<dbReference type="Proteomes" id="UP001276854">
    <property type="component" value="Unassembled WGS sequence"/>
</dbReference>
<keyword evidence="2" id="KW-0288">FMN</keyword>
<evidence type="ECO:0000259" key="3">
    <source>
        <dbReference type="Pfam" id="PF03358"/>
    </source>
</evidence>
<dbReference type="SUPFAM" id="SSF52218">
    <property type="entry name" value="Flavoproteins"/>
    <property type="match status" value="1"/>
</dbReference>
<sequence length="256" mass="29944">MKKITAFIGSARKKATYEAVREFEQNLKSYTDIEFEYVFLKDYRIEFCRGCKLCFNKGEDHCPLRDDRDLLIEKMEDSDGVIFATPNYSFHVSAPMKNLLDRIAFLLHRPCFFGKVFTSIVTQGIFGGNSIIKYLGNMGENLGYRVTKGCVLNTLEPTAKSAQEKNSLEIKKAAARFYRVLVRQAAPTPSLFRLMMFRISRTRMKEMLSEEYYDYRHYKAKGWFESDYYYDVTLKPFKKLMGWIFDLAGHRLAKQN</sequence>
<dbReference type="InterPro" id="IPR029039">
    <property type="entry name" value="Flavoprotein-like_sf"/>
</dbReference>
<dbReference type="Pfam" id="PF03358">
    <property type="entry name" value="FMN_red"/>
    <property type="match status" value="1"/>
</dbReference>
<keyword evidence="1" id="KW-0285">Flavoprotein</keyword>
<evidence type="ECO:0000313" key="4">
    <source>
        <dbReference type="EMBL" id="MDW2800792.1"/>
    </source>
</evidence>
<evidence type="ECO:0000256" key="2">
    <source>
        <dbReference type="ARBA" id="ARBA00022643"/>
    </source>
</evidence>
<name>A0ABU4GT31_9CLOT</name>